<proteinExistence type="predicted"/>
<feature type="compositionally biased region" description="Polar residues" evidence="3">
    <location>
        <begin position="21"/>
        <end position="30"/>
    </location>
</feature>
<feature type="compositionally biased region" description="Pro residues" evidence="3">
    <location>
        <begin position="76"/>
        <end position="85"/>
    </location>
</feature>
<dbReference type="PANTHER" id="PTHR46093">
    <property type="entry name" value="ACYL-COA-BINDING DOMAIN-CONTAINING PROTEIN 5"/>
    <property type="match status" value="1"/>
</dbReference>
<evidence type="ECO:0000256" key="1">
    <source>
        <dbReference type="ARBA" id="ARBA00022441"/>
    </source>
</evidence>
<dbReference type="EMBL" id="ML769417">
    <property type="protein sequence ID" value="KAE9404374.1"/>
    <property type="molecule type" value="Genomic_DNA"/>
</dbReference>
<dbReference type="OrthoDB" id="45365at2759"/>
<evidence type="ECO:0000313" key="5">
    <source>
        <dbReference type="Proteomes" id="UP000799118"/>
    </source>
</evidence>
<reference evidence="4" key="1">
    <citation type="journal article" date="2019" name="Environ. Microbiol.">
        <title>Fungal ecological strategies reflected in gene transcription - a case study of two litter decomposers.</title>
        <authorList>
            <person name="Barbi F."/>
            <person name="Kohler A."/>
            <person name="Barry K."/>
            <person name="Baskaran P."/>
            <person name="Daum C."/>
            <person name="Fauchery L."/>
            <person name="Ihrmark K."/>
            <person name="Kuo A."/>
            <person name="LaButti K."/>
            <person name="Lipzen A."/>
            <person name="Morin E."/>
            <person name="Grigoriev I.V."/>
            <person name="Henrissat B."/>
            <person name="Lindahl B."/>
            <person name="Martin F."/>
        </authorList>
    </citation>
    <scope>NUCLEOTIDE SEQUENCE</scope>
    <source>
        <strain evidence="4">JB14</strain>
    </source>
</reference>
<keyword evidence="5" id="KW-1185">Reference proteome</keyword>
<keyword evidence="1" id="KW-0880">Kelch repeat</keyword>
<gene>
    <name evidence="4" type="ORF">BT96DRAFT_426940</name>
</gene>
<dbReference type="PANTHER" id="PTHR46093:SF18">
    <property type="entry name" value="FIBRONECTIN TYPE-III DOMAIN-CONTAINING PROTEIN"/>
    <property type="match status" value="1"/>
</dbReference>
<dbReference type="Proteomes" id="UP000799118">
    <property type="component" value="Unassembled WGS sequence"/>
</dbReference>
<name>A0A6A4I6E5_9AGAR</name>
<protein>
    <submittedName>
        <fullName evidence="4">Galactose oxidase</fullName>
    </submittedName>
</protein>
<sequence>MSARTGTSPFSLDPLEEFFSSAPNSMITENQNDHLGGTISPQQSPQSSTPAPWSARRLDLPPSLLKDLDKRGVVPPTNPSPPPFPRYGHALPATASRDGELYLFGGMVRGAARNDLYLLHARELSATLLQTAGEIPSPRIRHTSAIINNALIVWGGDTKTDSKSRQGDKRDNGLYLLNLQTKEWIRVAASGPVCRYGHTMTVVDNSKCIIFGGQDGGKFFNDLWSFDLDLDWCKLPSYTQRDDDWMMTVLCSTVTKEIK</sequence>
<feature type="region of interest" description="Disordered" evidence="3">
    <location>
        <begin position="21"/>
        <end position="91"/>
    </location>
</feature>
<dbReference type="AlphaFoldDB" id="A0A6A4I6E5"/>
<evidence type="ECO:0000256" key="3">
    <source>
        <dbReference type="SAM" id="MobiDB-lite"/>
    </source>
</evidence>
<accession>A0A6A4I6E5</accession>
<dbReference type="SUPFAM" id="SSF117281">
    <property type="entry name" value="Kelch motif"/>
    <property type="match status" value="1"/>
</dbReference>
<feature type="compositionally biased region" description="Low complexity" evidence="3">
    <location>
        <begin position="40"/>
        <end position="52"/>
    </location>
</feature>
<evidence type="ECO:0000313" key="4">
    <source>
        <dbReference type="EMBL" id="KAE9404374.1"/>
    </source>
</evidence>
<keyword evidence="2" id="KW-0677">Repeat</keyword>
<dbReference type="Gene3D" id="2.120.10.80">
    <property type="entry name" value="Kelch-type beta propeller"/>
    <property type="match status" value="1"/>
</dbReference>
<evidence type="ECO:0000256" key="2">
    <source>
        <dbReference type="ARBA" id="ARBA00022737"/>
    </source>
</evidence>
<organism evidence="4 5">
    <name type="scientific">Gymnopus androsaceus JB14</name>
    <dbReference type="NCBI Taxonomy" id="1447944"/>
    <lineage>
        <taxon>Eukaryota</taxon>
        <taxon>Fungi</taxon>
        <taxon>Dikarya</taxon>
        <taxon>Basidiomycota</taxon>
        <taxon>Agaricomycotina</taxon>
        <taxon>Agaricomycetes</taxon>
        <taxon>Agaricomycetidae</taxon>
        <taxon>Agaricales</taxon>
        <taxon>Marasmiineae</taxon>
        <taxon>Omphalotaceae</taxon>
        <taxon>Gymnopus</taxon>
    </lineage>
</organism>
<dbReference type="Pfam" id="PF24681">
    <property type="entry name" value="Kelch_KLHDC2_KLHL20_DRC7"/>
    <property type="match status" value="1"/>
</dbReference>
<dbReference type="InterPro" id="IPR015915">
    <property type="entry name" value="Kelch-typ_b-propeller"/>
</dbReference>